<keyword evidence="3 10" id="KW-0808">Transferase</keyword>
<evidence type="ECO:0000256" key="8">
    <source>
        <dbReference type="ARBA" id="ARBA00023136"/>
    </source>
</evidence>
<evidence type="ECO:0000313" key="13">
    <source>
        <dbReference type="Proteomes" id="UP000007110"/>
    </source>
</evidence>
<keyword evidence="5 10" id="KW-0276">Fatty acid metabolism</keyword>
<dbReference type="GO" id="GO:0034626">
    <property type="term" value="P:fatty acid elongation, polyunsaturated fatty acid"/>
    <property type="evidence" value="ECO:0000318"/>
    <property type="project" value="GO_Central"/>
</dbReference>
<evidence type="ECO:0000256" key="2">
    <source>
        <dbReference type="ARBA" id="ARBA00022516"/>
    </source>
</evidence>
<dbReference type="KEGG" id="spu:588095"/>
<organism evidence="12 13">
    <name type="scientific">Strongylocentrotus purpuratus</name>
    <name type="common">Purple sea urchin</name>
    <dbReference type="NCBI Taxonomy" id="7668"/>
    <lineage>
        <taxon>Eukaryota</taxon>
        <taxon>Metazoa</taxon>
        <taxon>Echinodermata</taxon>
        <taxon>Eleutherozoa</taxon>
        <taxon>Echinozoa</taxon>
        <taxon>Echinoidea</taxon>
        <taxon>Euechinoidea</taxon>
        <taxon>Echinacea</taxon>
        <taxon>Camarodonta</taxon>
        <taxon>Echinidea</taxon>
        <taxon>Strongylocentrotidae</taxon>
        <taxon>Strongylocentrotus</taxon>
    </lineage>
</organism>
<dbReference type="InterPro" id="IPR030457">
    <property type="entry name" value="ELO_CS"/>
</dbReference>
<evidence type="ECO:0000256" key="1">
    <source>
        <dbReference type="ARBA" id="ARBA00004141"/>
    </source>
</evidence>
<dbReference type="PANTHER" id="PTHR11157:SF166">
    <property type="entry name" value="ELONGATION OF VERY LONG CHAIN FATTY ACIDS PROTEIN"/>
    <property type="match status" value="1"/>
</dbReference>
<dbReference type="InterPro" id="IPR002076">
    <property type="entry name" value="ELO_fam"/>
</dbReference>
<evidence type="ECO:0000256" key="6">
    <source>
        <dbReference type="ARBA" id="ARBA00022989"/>
    </source>
</evidence>
<dbReference type="GO" id="GO:0009922">
    <property type="term" value="F:fatty acid elongase activity"/>
    <property type="evidence" value="ECO:0000318"/>
    <property type="project" value="GO_Central"/>
</dbReference>
<evidence type="ECO:0000256" key="5">
    <source>
        <dbReference type="ARBA" id="ARBA00022832"/>
    </source>
</evidence>
<dbReference type="PANTHER" id="PTHR11157">
    <property type="entry name" value="FATTY ACID ACYL TRANSFERASE-RELATED"/>
    <property type="match status" value="1"/>
</dbReference>
<feature type="transmembrane region" description="Helical" evidence="10">
    <location>
        <begin position="146"/>
        <end position="164"/>
    </location>
</feature>
<evidence type="ECO:0000256" key="11">
    <source>
        <dbReference type="SAM" id="MobiDB-lite"/>
    </source>
</evidence>
<feature type="region of interest" description="Disordered" evidence="11">
    <location>
        <begin position="264"/>
        <end position="300"/>
    </location>
</feature>
<comment type="subcellular location">
    <subcellularLocation>
        <location evidence="1">Membrane</location>
        <topology evidence="1">Multi-pass membrane protein</topology>
    </subcellularLocation>
</comment>
<dbReference type="Pfam" id="PF01151">
    <property type="entry name" value="ELO"/>
    <property type="match status" value="1"/>
</dbReference>
<keyword evidence="8 10" id="KW-0472">Membrane</keyword>
<comment type="similarity">
    <text evidence="10">Belongs to the ELO family.</text>
</comment>
<dbReference type="OMA" id="LANACWW"/>
<dbReference type="InParanoid" id="A0A7M7P406"/>
<dbReference type="EnsemblMetazoa" id="XM_030989235">
    <property type="protein sequence ID" value="XP_030845095"/>
    <property type="gene ID" value="LOC588095"/>
</dbReference>
<dbReference type="GeneID" id="588095"/>
<feature type="transmembrane region" description="Helical" evidence="10">
    <location>
        <begin position="170"/>
        <end position="192"/>
    </location>
</feature>
<evidence type="ECO:0000256" key="10">
    <source>
        <dbReference type="RuleBase" id="RU361115"/>
    </source>
</evidence>
<feature type="transmembrane region" description="Helical" evidence="10">
    <location>
        <begin position="66"/>
        <end position="89"/>
    </location>
</feature>
<reference evidence="12" key="2">
    <citation type="submission" date="2021-01" db="UniProtKB">
        <authorList>
            <consortium name="EnsemblMetazoa"/>
        </authorList>
    </citation>
    <scope>IDENTIFICATION</scope>
</reference>
<reference evidence="13" key="1">
    <citation type="submission" date="2015-02" db="EMBL/GenBank/DDBJ databases">
        <title>Genome sequencing for Strongylocentrotus purpuratus.</title>
        <authorList>
            <person name="Murali S."/>
            <person name="Liu Y."/>
            <person name="Vee V."/>
            <person name="English A."/>
            <person name="Wang M."/>
            <person name="Skinner E."/>
            <person name="Han Y."/>
            <person name="Muzny D.M."/>
            <person name="Worley K.C."/>
            <person name="Gibbs R.A."/>
        </authorList>
    </citation>
    <scope>NUCLEOTIDE SEQUENCE</scope>
</reference>
<evidence type="ECO:0000256" key="3">
    <source>
        <dbReference type="ARBA" id="ARBA00022679"/>
    </source>
</evidence>
<keyword evidence="2 10" id="KW-0444">Lipid biosynthesis</keyword>
<evidence type="ECO:0000256" key="4">
    <source>
        <dbReference type="ARBA" id="ARBA00022692"/>
    </source>
</evidence>
<comment type="catalytic activity">
    <reaction evidence="10">
        <text>a very-long-chain acyl-CoA + malonyl-CoA + H(+) = a very-long-chain 3-oxoacyl-CoA + CO2 + CoA</text>
        <dbReference type="Rhea" id="RHEA:32727"/>
        <dbReference type="ChEBI" id="CHEBI:15378"/>
        <dbReference type="ChEBI" id="CHEBI:16526"/>
        <dbReference type="ChEBI" id="CHEBI:57287"/>
        <dbReference type="ChEBI" id="CHEBI:57384"/>
        <dbReference type="ChEBI" id="CHEBI:90725"/>
        <dbReference type="ChEBI" id="CHEBI:90736"/>
        <dbReference type="EC" id="2.3.1.199"/>
    </reaction>
</comment>
<name>A0A7M7P406_STRPU</name>
<dbReference type="GO" id="GO:0019367">
    <property type="term" value="P:fatty acid elongation, saturated fatty acid"/>
    <property type="evidence" value="ECO:0000318"/>
    <property type="project" value="GO_Central"/>
</dbReference>
<dbReference type="GO" id="GO:0005789">
    <property type="term" value="C:endoplasmic reticulum membrane"/>
    <property type="evidence" value="ECO:0000318"/>
    <property type="project" value="GO_Central"/>
</dbReference>
<dbReference type="GO" id="GO:0030148">
    <property type="term" value="P:sphingolipid biosynthetic process"/>
    <property type="evidence" value="ECO:0000318"/>
    <property type="project" value="GO_Central"/>
</dbReference>
<keyword evidence="13" id="KW-1185">Reference proteome</keyword>
<keyword evidence="9 10" id="KW-0275">Fatty acid biosynthesis</keyword>
<dbReference type="AlphaFoldDB" id="A0A7M7P406"/>
<dbReference type="Proteomes" id="UP000007110">
    <property type="component" value="Unassembled WGS sequence"/>
</dbReference>
<keyword evidence="7 10" id="KW-0443">Lipid metabolism</keyword>
<dbReference type="PROSITE" id="PS01188">
    <property type="entry name" value="ELO"/>
    <property type="match status" value="1"/>
</dbReference>
<keyword evidence="4 10" id="KW-0812">Transmembrane</keyword>
<accession>A0A7M7P406</accession>
<feature type="transmembrane region" description="Helical" evidence="10">
    <location>
        <begin position="233"/>
        <end position="253"/>
    </location>
</feature>
<proteinExistence type="inferred from homology"/>
<dbReference type="RefSeq" id="XP_030845095.1">
    <property type="nucleotide sequence ID" value="XM_030989235.1"/>
</dbReference>
<dbReference type="GO" id="GO:0042761">
    <property type="term" value="P:very long-chain fatty acid biosynthetic process"/>
    <property type="evidence" value="ECO:0000318"/>
    <property type="project" value="GO_Central"/>
</dbReference>
<dbReference type="OrthoDB" id="434092at2759"/>
<sequence length="300" mass="34739">MSGVLQQLRDYGQWANSVADTRTGGWFLMSSPLNTYSLVALYLVMAYCGPRVMASRQALDLKLPMLVYNFALVVLSAYMFKEFFVTTVLNPKFNVSCEAVDYSDDPMSVRLAGACWWFFFSKIIELLDTVIFMLRKKNNQISFLHVYHHATMPVLWWIGVRYVAGGSSFFSGMVNCFIHVLMYGYYFLSALGPWIQPYLWWKKYLTSLQLIQFFTVLIHCGFVMYHQCGFPNGYVYALIAYLISHILLFSNFYNQQYVVKAKKEESKKNDGQAENGAPETPSRNGRYNLRERSPRTPYTE</sequence>
<keyword evidence="6 10" id="KW-1133">Transmembrane helix</keyword>
<feature type="transmembrane region" description="Helical" evidence="10">
    <location>
        <begin position="204"/>
        <end position="227"/>
    </location>
</feature>
<evidence type="ECO:0000256" key="7">
    <source>
        <dbReference type="ARBA" id="ARBA00023098"/>
    </source>
</evidence>
<feature type="transmembrane region" description="Helical" evidence="10">
    <location>
        <begin position="109"/>
        <end position="134"/>
    </location>
</feature>
<protein>
    <recommendedName>
        <fullName evidence="10">Elongation of very long chain fatty acids protein</fullName>
        <ecNumber evidence="10">2.3.1.199</ecNumber>
    </recommendedName>
    <alternativeName>
        <fullName evidence="10">Very-long-chain 3-oxoacyl-CoA synthase</fullName>
    </alternativeName>
</protein>
<dbReference type="EC" id="2.3.1.199" evidence="10"/>
<evidence type="ECO:0000313" key="12">
    <source>
        <dbReference type="EnsemblMetazoa" id="XP_030845095"/>
    </source>
</evidence>
<dbReference type="GO" id="GO:0034625">
    <property type="term" value="P:fatty acid elongation, monounsaturated fatty acid"/>
    <property type="evidence" value="ECO:0000318"/>
    <property type="project" value="GO_Central"/>
</dbReference>
<evidence type="ECO:0000256" key="9">
    <source>
        <dbReference type="ARBA" id="ARBA00023160"/>
    </source>
</evidence>